<dbReference type="PANTHER" id="PTHR22929:SF0">
    <property type="entry name" value="TRANSCRIPTION FACTOR TFIIIB COMPONENT B'' HOMOLOG"/>
    <property type="match status" value="1"/>
</dbReference>
<feature type="compositionally biased region" description="Basic residues" evidence="1">
    <location>
        <begin position="258"/>
        <end position="270"/>
    </location>
</feature>
<feature type="compositionally biased region" description="Polar residues" evidence="1">
    <location>
        <begin position="86"/>
        <end position="106"/>
    </location>
</feature>
<dbReference type="AlphaFoldDB" id="A0AAE1MDS8"/>
<reference evidence="3" key="1">
    <citation type="submission" date="2023-10" db="EMBL/GenBank/DDBJ databases">
        <title>Chromosome-level genome of the transformable northern wattle, Acacia crassicarpa.</title>
        <authorList>
            <person name="Massaro I."/>
            <person name="Sinha N.R."/>
            <person name="Poethig S."/>
            <person name="Leichty A.R."/>
        </authorList>
    </citation>
    <scope>NUCLEOTIDE SEQUENCE</scope>
    <source>
        <strain evidence="3">Acra3RX</strain>
        <tissue evidence="3">Leaf</tissue>
    </source>
</reference>
<dbReference type="GO" id="GO:0070898">
    <property type="term" value="P:RNA polymerase III preinitiation complex assembly"/>
    <property type="evidence" value="ECO:0007669"/>
    <property type="project" value="TreeGrafter"/>
</dbReference>
<evidence type="ECO:0000256" key="1">
    <source>
        <dbReference type="SAM" id="MobiDB-lite"/>
    </source>
</evidence>
<feature type="compositionally biased region" description="Acidic residues" evidence="1">
    <location>
        <begin position="545"/>
        <end position="555"/>
    </location>
</feature>
<feature type="region of interest" description="Disordered" evidence="1">
    <location>
        <begin position="1"/>
        <end position="106"/>
    </location>
</feature>
<evidence type="ECO:0000259" key="2">
    <source>
        <dbReference type="PROSITE" id="PS51293"/>
    </source>
</evidence>
<dbReference type="InterPro" id="IPR001005">
    <property type="entry name" value="SANT/Myb"/>
</dbReference>
<feature type="region of interest" description="Disordered" evidence="1">
    <location>
        <begin position="223"/>
        <end position="348"/>
    </location>
</feature>
<dbReference type="Gene3D" id="1.10.10.60">
    <property type="entry name" value="Homeodomain-like"/>
    <property type="match status" value="1"/>
</dbReference>
<dbReference type="SMART" id="SM00717">
    <property type="entry name" value="SANT"/>
    <property type="match status" value="1"/>
</dbReference>
<feature type="compositionally biased region" description="Basic and acidic residues" evidence="1">
    <location>
        <begin position="600"/>
        <end position="610"/>
    </location>
</feature>
<feature type="compositionally biased region" description="Basic and acidic residues" evidence="1">
    <location>
        <begin position="484"/>
        <end position="505"/>
    </location>
</feature>
<gene>
    <name evidence="3" type="ORF">QN277_009068</name>
</gene>
<feature type="compositionally biased region" description="Polar residues" evidence="1">
    <location>
        <begin position="280"/>
        <end position="301"/>
    </location>
</feature>
<feature type="domain" description="SANT" evidence="2">
    <location>
        <begin position="723"/>
        <end position="774"/>
    </location>
</feature>
<dbReference type="InterPro" id="IPR039467">
    <property type="entry name" value="TFIIIB_B''_Myb"/>
</dbReference>
<feature type="compositionally biased region" description="Basic and acidic residues" evidence="1">
    <location>
        <begin position="674"/>
        <end position="688"/>
    </location>
</feature>
<feature type="compositionally biased region" description="Basic residues" evidence="1">
    <location>
        <begin position="611"/>
        <end position="621"/>
    </location>
</feature>
<evidence type="ECO:0000313" key="3">
    <source>
        <dbReference type="EMBL" id="KAK4256166.1"/>
    </source>
</evidence>
<feature type="compositionally biased region" description="Basic residues" evidence="1">
    <location>
        <begin position="584"/>
        <end position="599"/>
    </location>
</feature>
<feature type="compositionally biased region" description="Polar residues" evidence="1">
    <location>
        <begin position="314"/>
        <end position="327"/>
    </location>
</feature>
<feature type="compositionally biased region" description="Polar residues" evidence="1">
    <location>
        <begin position="506"/>
        <end position="520"/>
    </location>
</feature>
<dbReference type="PROSITE" id="PS51293">
    <property type="entry name" value="SANT"/>
    <property type="match status" value="1"/>
</dbReference>
<feature type="region of interest" description="Disordered" evidence="1">
    <location>
        <begin position="804"/>
        <end position="884"/>
    </location>
</feature>
<name>A0AAE1MDS8_9FABA</name>
<evidence type="ECO:0000313" key="4">
    <source>
        <dbReference type="Proteomes" id="UP001293593"/>
    </source>
</evidence>
<feature type="region of interest" description="Disordered" evidence="1">
    <location>
        <begin position="661"/>
        <end position="703"/>
    </location>
</feature>
<dbReference type="InterPro" id="IPR017884">
    <property type="entry name" value="SANT_dom"/>
</dbReference>
<organism evidence="3 4">
    <name type="scientific">Acacia crassicarpa</name>
    <name type="common">northern wattle</name>
    <dbReference type="NCBI Taxonomy" id="499986"/>
    <lineage>
        <taxon>Eukaryota</taxon>
        <taxon>Viridiplantae</taxon>
        <taxon>Streptophyta</taxon>
        <taxon>Embryophyta</taxon>
        <taxon>Tracheophyta</taxon>
        <taxon>Spermatophyta</taxon>
        <taxon>Magnoliopsida</taxon>
        <taxon>eudicotyledons</taxon>
        <taxon>Gunneridae</taxon>
        <taxon>Pentapetalae</taxon>
        <taxon>rosids</taxon>
        <taxon>fabids</taxon>
        <taxon>Fabales</taxon>
        <taxon>Fabaceae</taxon>
        <taxon>Caesalpinioideae</taxon>
        <taxon>mimosoid clade</taxon>
        <taxon>Acacieae</taxon>
        <taxon>Acacia</taxon>
    </lineage>
</organism>
<dbReference type="EMBL" id="JAWXYG010000013">
    <property type="protein sequence ID" value="KAK4256166.1"/>
    <property type="molecule type" value="Genomic_DNA"/>
</dbReference>
<accession>A0AAE1MDS8</accession>
<proteinExistence type="predicted"/>
<dbReference type="Proteomes" id="UP001293593">
    <property type="component" value="Unassembled WGS sequence"/>
</dbReference>
<feature type="compositionally biased region" description="Polar residues" evidence="1">
    <location>
        <begin position="804"/>
        <end position="815"/>
    </location>
</feature>
<feature type="compositionally biased region" description="Polar residues" evidence="1">
    <location>
        <begin position="36"/>
        <end position="75"/>
    </location>
</feature>
<dbReference type="Pfam" id="PF15963">
    <property type="entry name" value="Myb_DNA-bind_7"/>
    <property type="match status" value="1"/>
</dbReference>
<dbReference type="CDD" id="cd00167">
    <property type="entry name" value="SANT"/>
    <property type="match status" value="1"/>
</dbReference>
<sequence>MDPFDDFLSEAPVSRARVGGRFIPKAKAKQPAPKEISTSNQATSSNDGKNEQVVSSSMSSDTVGNVLTKSSNPVDSTPDKSASEFLKSSHSSPVPVLDSNNPDLESSQQINVSGCNAALVEAQPSIVAASEVNCHWSTNFPKTANGADPVGFDVGLVVDTVLETDLHNANSTIIENEERSEYREGEGPFLDGKKSLEPVDSSLQVGPDVESQSASDCKVSMMETSHSNSNLERAREVESAEVELDPFRDTLPDPGCRNARKFQPKIKPRPRLGTSAVVASASSNDMLGTINTSSDTNNSCSRVPLPGDKRSLATVLSSRSEPSTSMLSEVAVHNEPRDWPSNSEKPAGETTDIFSVLETFSLDDFLTQDGSSAGNPTLHSFHEKGTEDFVTQACDISQMQKFPNYTTTHNSLTFKEDAVLNEDDSHTENGRLGAEELGGSMPAHPLDDTLDYSSMNNGSDPTFPVCEEPLEEPTSTANNPTYDDLLHVEDIPEGKDDGGYEEKDATMSSSPKNCTDSSVVGETDKVDKPRRQGRKRVNLKHVDPAENEDPEEEDELDLTYSNIDELEELDDEYGLNNGCMKKKKKSVSKIAKPRQKRKRANEDLEKATKEPRKKFSHSTQRRKRCVDKALLEIPEDELNPQTLRIKDIILLAEYRERQVKKEAAASKTSSINGRDGDSLHKDSAHNEDMLGSEYGRGSDDDQANENVPLAPTLFNYQSFMDRKPRGKWSKQDTELFFGAVRQFGTDFSMIQQLFPDRTRHQIKLKYKQEERQHPLLLSDAINNRPKDLSHFKMVFELLQQASAKTEQDISDTSVGMTEESVDLTSDPNPNEGKDAKPDQDEAVQDHQEDNEPSHSAEKSNENEDEDEDDDDDDFQRWCQYKSDY</sequence>
<dbReference type="GO" id="GO:0001156">
    <property type="term" value="F:TFIIIC-class transcription factor complex binding"/>
    <property type="evidence" value="ECO:0007669"/>
    <property type="project" value="TreeGrafter"/>
</dbReference>
<feature type="region of interest" description="Disordered" evidence="1">
    <location>
        <begin position="469"/>
        <end position="555"/>
    </location>
</feature>
<feature type="region of interest" description="Disordered" evidence="1">
    <location>
        <begin position="584"/>
        <end position="621"/>
    </location>
</feature>
<dbReference type="GO" id="GO:0000126">
    <property type="term" value="C:transcription factor TFIIIB complex"/>
    <property type="evidence" value="ECO:0007669"/>
    <property type="project" value="TreeGrafter"/>
</dbReference>
<feature type="compositionally biased region" description="Acidic residues" evidence="1">
    <location>
        <begin position="862"/>
        <end position="873"/>
    </location>
</feature>
<protein>
    <recommendedName>
        <fullName evidence="2">SANT domain-containing protein</fullName>
    </recommendedName>
</protein>
<comment type="caution">
    <text evidence="3">The sequence shown here is derived from an EMBL/GenBank/DDBJ whole genome shotgun (WGS) entry which is preliminary data.</text>
</comment>
<keyword evidence="4" id="KW-1185">Reference proteome</keyword>
<dbReference type="PANTHER" id="PTHR22929">
    <property type="entry name" value="RNA POLYMERASE III TRANSCRIPTION INITIATION FACTOR B"/>
    <property type="match status" value="1"/>
</dbReference>
<dbReference type="SUPFAM" id="SSF46689">
    <property type="entry name" value="Homeodomain-like"/>
    <property type="match status" value="1"/>
</dbReference>
<dbReference type="InterPro" id="IPR009057">
    <property type="entry name" value="Homeodomain-like_sf"/>
</dbReference>
<feature type="compositionally biased region" description="Basic and acidic residues" evidence="1">
    <location>
        <begin position="831"/>
        <end position="861"/>
    </location>
</feature>